<evidence type="ECO:0000259" key="6">
    <source>
        <dbReference type="Pfam" id="PF23559"/>
    </source>
</evidence>
<sequence length="927" mass="105233">MSETVLASLVPKLDTLQHTKIQAQAQKTRALVEKLRDSLRAADAIEDSDLKVEIWTNSVRTASYALEDVIDEFIMYLASRSNPRKNMLAKFHIKRALGKFRHSVENIALQNPVVSESVHGSSEPTSPVSPIERLTHQINDDPVGIEEHKNSLVEQLISEVSSLIVVAVVGMGGLGKTTLVKQAYHDPKIRKHFETYIWVRVPRDFKENEILKYLIQQLEGQNELQLSNQELKDEDSLRLKKRVNEHLSSTRYVIVLDGVWTVSAWHSIKLAFPDNDLGSRVIITTRSLDVACTSCKSSEHIYNMPPLSDKVSRILFDRKTFGEGSCPSHLTEVSERILNKCGGVPIAILAIGGMLMSKATFDEWEAISRILGSYKDVRTSQSAYRVLLLCYNDLPFHLKACYLYLSIFPEDHLIECARLIHLWVAEGLVEVREGITPEDVANLYITELLNRSLLQVAATTSDGRVKTCRIPYLLRTIILMKSRESNFVAIGEEHDESWSEEMRRLSIHNSLPSISKSQKQQIRSLLAFDVGESLTELFKPNLFTRTFKLPTFSKTFKILTVLDLKGAHIVDFPETVIHLFNLRYLSLRETKVESVPNSIGMLQSLETLDLKYTRVNELPKGIVKLQKLRNLLLYRLETERYATFKRKQGFKAPKRVGNLQSLQKLCFIDAEEDSGNDTLASELGKLTQLRRLGIINLRRKQNAELCSSIEKLGNLRALSVTSFESEKMNFQHLTPPESLQRLYLIGQLESLPQWLSSLQNLVKIFLKASKSRDNPIQMLEELPNLVHIELLQAYDGKECVFKAGTFRKLRILGLHKLESLERVTLIESSMPDLEILVLQDCSLLETVPSGIEHLHQLKVFHLIEMPEKLINELEPPPSEEGSSYDKVQHIPEVKTTVKCGNGAWKTRRLSPTFKEASYLEKSLSVGG</sequence>
<accession>A0A7N0UYH4</accession>
<evidence type="ECO:0000256" key="2">
    <source>
        <dbReference type="ARBA" id="ARBA00022741"/>
    </source>
</evidence>
<dbReference type="InterPro" id="IPR027417">
    <property type="entry name" value="P-loop_NTPase"/>
</dbReference>
<dbReference type="InterPro" id="IPR002182">
    <property type="entry name" value="NB-ARC"/>
</dbReference>
<dbReference type="Pfam" id="PF23598">
    <property type="entry name" value="LRR_14"/>
    <property type="match status" value="1"/>
</dbReference>
<dbReference type="Pfam" id="PF18052">
    <property type="entry name" value="Rx_N"/>
    <property type="match status" value="1"/>
</dbReference>
<keyword evidence="9" id="KW-1185">Reference proteome</keyword>
<dbReference type="FunFam" id="1.10.10.10:FF:000322">
    <property type="entry name" value="Probable disease resistance protein At1g63360"/>
    <property type="match status" value="1"/>
</dbReference>
<dbReference type="PRINTS" id="PR00364">
    <property type="entry name" value="DISEASERSIST"/>
</dbReference>
<dbReference type="GO" id="GO:0043531">
    <property type="term" value="F:ADP binding"/>
    <property type="evidence" value="ECO:0007669"/>
    <property type="project" value="InterPro"/>
</dbReference>
<dbReference type="PANTHER" id="PTHR23155:SF1205">
    <property type="entry name" value="DISEASE RESISTANCE PROTEIN RPM1"/>
    <property type="match status" value="1"/>
</dbReference>
<dbReference type="InterPro" id="IPR058922">
    <property type="entry name" value="WHD_DRP"/>
</dbReference>
<dbReference type="PANTHER" id="PTHR23155">
    <property type="entry name" value="DISEASE RESISTANCE PROTEIN RP"/>
    <property type="match status" value="1"/>
</dbReference>
<reference evidence="8" key="1">
    <citation type="submission" date="2021-01" db="UniProtKB">
        <authorList>
            <consortium name="EnsemblPlants"/>
        </authorList>
    </citation>
    <scope>IDENTIFICATION</scope>
</reference>
<dbReference type="SUPFAM" id="SSF52540">
    <property type="entry name" value="P-loop containing nucleoside triphosphate hydrolases"/>
    <property type="match status" value="1"/>
</dbReference>
<dbReference type="FunFam" id="3.40.50.300:FF:001091">
    <property type="entry name" value="Probable disease resistance protein At1g61300"/>
    <property type="match status" value="1"/>
</dbReference>
<dbReference type="Gene3D" id="3.40.50.300">
    <property type="entry name" value="P-loop containing nucleotide triphosphate hydrolases"/>
    <property type="match status" value="1"/>
</dbReference>
<dbReference type="Pfam" id="PF23559">
    <property type="entry name" value="WHD_DRP"/>
    <property type="match status" value="1"/>
</dbReference>
<protein>
    <submittedName>
        <fullName evidence="8">Uncharacterized protein</fullName>
    </submittedName>
</protein>
<keyword evidence="1" id="KW-0677">Repeat</keyword>
<dbReference type="InterPro" id="IPR042197">
    <property type="entry name" value="Apaf_helical"/>
</dbReference>
<evidence type="ECO:0000313" key="8">
    <source>
        <dbReference type="EnsemblPlants" id="Kaladp0091s0156.1.v1.1.CDS.1"/>
    </source>
</evidence>
<organism evidence="8 9">
    <name type="scientific">Kalanchoe fedtschenkoi</name>
    <name type="common">Lavender scallops</name>
    <name type="synonym">South American air plant</name>
    <dbReference type="NCBI Taxonomy" id="63787"/>
    <lineage>
        <taxon>Eukaryota</taxon>
        <taxon>Viridiplantae</taxon>
        <taxon>Streptophyta</taxon>
        <taxon>Embryophyta</taxon>
        <taxon>Tracheophyta</taxon>
        <taxon>Spermatophyta</taxon>
        <taxon>Magnoliopsida</taxon>
        <taxon>eudicotyledons</taxon>
        <taxon>Gunneridae</taxon>
        <taxon>Pentapetalae</taxon>
        <taxon>Saxifragales</taxon>
        <taxon>Crassulaceae</taxon>
        <taxon>Kalanchoe</taxon>
    </lineage>
</organism>
<dbReference type="Gene3D" id="1.10.8.430">
    <property type="entry name" value="Helical domain of apoptotic protease-activating factors"/>
    <property type="match status" value="1"/>
</dbReference>
<feature type="domain" description="Disease resistance N-terminal" evidence="5">
    <location>
        <begin position="18"/>
        <end position="87"/>
    </location>
</feature>
<dbReference type="AlphaFoldDB" id="A0A7N0UYH4"/>
<evidence type="ECO:0000259" key="5">
    <source>
        <dbReference type="Pfam" id="PF18052"/>
    </source>
</evidence>
<dbReference type="SUPFAM" id="SSF52058">
    <property type="entry name" value="L domain-like"/>
    <property type="match status" value="1"/>
</dbReference>
<dbReference type="InterPro" id="IPR041118">
    <property type="entry name" value="Rx_N"/>
</dbReference>
<feature type="domain" description="NB-ARC" evidence="4">
    <location>
        <begin position="146"/>
        <end position="321"/>
    </location>
</feature>
<evidence type="ECO:0000256" key="3">
    <source>
        <dbReference type="ARBA" id="ARBA00022821"/>
    </source>
</evidence>
<name>A0A7N0UYH4_KALFE</name>
<keyword evidence="2" id="KW-0547">Nucleotide-binding</keyword>
<dbReference type="Gene3D" id="3.80.10.10">
    <property type="entry name" value="Ribonuclease Inhibitor"/>
    <property type="match status" value="1"/>
</dbReference>
<dbReference type="Gene3D" id="1.10.10.10">
    <property type="entry name" value="Winged helix-like DNA-binding domain superfamily/Winged helix DNA-binding domain"/>
    <property type="match status" value="1"/>
</dbReference>
<evidence type="ECO:0000259" key="4">
    <source>
        <dbReference type="Pfam" id="PF00931"/>
    </source>
</evidence>
<dbReference type="Pfam" id="PF00931">
    <property type="entry name" value="NB-ARC"/>
    <property type="match status" value="1"/>
</dbReference>
<dbReference type="InterPro" id="IPR032675">
    <property type="entry name" value="LRR_dom_sf"/>
</dbReference>
<evidence type="ECO:0000313" key="9">
    <source>
        <dbReference type="Proteomes" id="UP000594263"/>
    </source>
</evidence>
<proteinExistence type="predicted"/>
<dbReference type="GO" id="GO:0098542">
    <property type="term" value="P:defense response to other organism"/>
    <property type="evidence" value="ECO:0007669"/>
    <property type="project" value="TreeGrafter"/>
</dbReference>
<evidence type="ECO:0000256" key="1">
    <source>
        <dbReference type="ARBA" id="ARBA00022737"/>
    </source>
</evidence>
<dbReference type="Proteomes" id="UP000594263">
    <property type="component" value="Unplaced"/>
</dbReference>
<keyword evidence="3" id="KW-0611">Plant defense</keyword>
<dbReference type="InterPro" id="IPR044974">
    <property type="entry name" value="Disease_R_plants"/>
</dbReference>
<evidence type="ECO:0000259" key="7">
    <source>
        <dbReference type="Pfam" id="PF23598"/>
    </source>
</evidence>
<dbReference type="Gramene" id="Kaladp0091s0156.1.v1.1">
    <property type="protein sequence ID" value="Kaladp0091s0156.1.v1.1.CDS.1"/>
    <property type="gene ID" value="Kaladp0091s0156.v1.1"/>
</dbReference>
<dbReference type="InterPro" id="IPR055414">
    <property type="entry name" value="LRR_R13L4/SHOC2-like"/>
</dbReference>
<dbReference type="OMA" id="VMEADPC"/>
<dbReference type="EnsemblPlants" id="Kaladp0091s0156.1.v1.1">
    <property type="protein sequence ID" value="Kaladp0091s0156.1.v1.1.CDS.1"/>
    <property type="gene ID" value="Kaladp0091s0156.v1.1"/>
</dbReference>
<feature type="domain" description="Disease resistance protein winged helix" evidence="6">
    <location>
        <begin position="407"/>
        <end position="475"/>
    </location>
</feature>
<feature type="domain" description="Disease resistance R13L4/SHOC-2-like LRR" evidence="7">
    <location>
        <begin position="546"/>
        <end position="859"/>
    </location>
</feature>
<dbReference type="InterPro" id="IPR036388">
    <property type="entry name" value="WH-like_DNA-bd_sf"/>
</dbReference>
<dbReference type="Gene3D" id="1.20.5.4130">
    <property type="match status" value="1"/>
</dbReference>